<dbReference type="GO" id="GO:0016798">
    <property type="term" value="F:hydrolase activity, acting on glycosyl bonds"/>
    <property type="evidence" value="ECO:0007669"/>
    <property type="project" value="UniProtKB-KW"/>
</dbReference>
<dbReference type="SMART" id="SM00642">
    <property type="entry name" value="Aamy"/>
    <property type="match status" value="1"/>
</dbReference>
<dbReference type="Pfam" id="PF00128">
    <property type="entry name" value="Alpha-amylase"/>
    <property type="match status" value="1"/>
</dbReference>
<evidence type="ECO:0000256" key="1">
    <source>
        <dbReference type="ARBA" id="ARBA00022801"/>
    </source>
</evidence>
<dbReference type="InterPro" id="IPR006047">
    <property type="entry name" value="GH13_cat_dom"/>
</dbReference>
<protein>
    <submittedName>
        <fullName evidence="4">Glycoside hydrolase family 13 protein</fullName>
    </submittedName>
</protein>
<organism evidence="4 5">
    <name type="scientific">Candidatus Borkfalkia faecavium</name>
    <dbReference type="NCBI Taxonomy" id="2838508"/>
    <lineage>
        <taxon>Bacteria</taxon>
        <taxon>Bacillati</taxon>
        <taxon>Bacillota</taxon>
        <taxon>Clostridia</taxon>
        <taxon>Christensenellales</taxon>
        <taxon>Christensenellaceae</taxon>
        <taxon>Candidatus Borkfalkia</taxon>
    </lineage>
</organism>
<dbReference type="PANTHER" id="PTHR10357:SF210">
    <property type="entry name" value="MALTODEXTRIN GLUCOSIDASE"/>
    <property type="match status" value="1"/>
</dbReference>
<dbReference type="PANTHER" id="PTHR10357">
    <property type="entry name" value="ALPHA-AMYLASE FAMILY MEMBER"/>
    <property type="match status" value="1"/>
</dbReference>
<keyword evidence="1 4" id="KW-0378">Hydrolase</keyword>
<feature type="domain" description="Glycosyl hydrolase family 13 catalytic" evidence="3">
    <location>
        <begin position="123"/>
        <end position="522"/>
    </location>
</feature>
<gene>
    <name evidence="4" type="ORF">H9851_01555</name>
</gene>
<dbReference type="InterPro" id="IPR017853">
    <property type="entry name" value="GH"/>
</dbReference>
<evidence type="ECO:0000313" key="4">
    <source>
        <dbReference type="EMBL" id="HIX49953.1"/>
    </source>
</evidence>
<dbReference type="Gene3D" id="3.90.400.10">
    <property type="entry name" value="Oligo-1,6-glucosidase, Domain 2"/>
    <property type="match status" value="1"/>
</dbReference>
<dbReference type="GO" id="GO:0005975">
    <property type="term" value="P:carbohydrate metabolic process"/>
    <property type="evidence" value="ECO:0007669"/>
    <property type="project" value="InterPro"/>
</dbReference>
<proteinExistence type="predicted"/>
<evidence type="ECO:0000256" key="2">
    <source>
        <dbReference type="ARBA" id="ARBA00023295"/>
    </source>
</evidence>
<dbReference type="InterPro" id="IPR045857">
    <property type="entry name" value="O16G_dom_2"/>
</dbReference>
<keyword evidence="2" id="KW-0326">Glycosidase</keyword>
<dbReference type="Proteomes" id="UP000886847">
    <property type="component" value="Unassembled WGS sequence"/>
</dbReference>
<sequence>MSIYYNPLDLRCKSIIGGIKQNEKFVIHVFGEESGPCQLVLQKDGLHEARLFNMHGTDDGWEQELSIAEPGLYFYYFRFSGQLAGCGRFRNLEFTDHISSYQILVYDENFRTPDWFKGGIMYQIFPDRFYSSGKVEVSPEKWLHQSWNEAPEYRMNGEGKVLNNDFFGGNIRGIIEKLDYLQSLHVSILYLNPIFRAFSNHRYDTGDFMQIDPTFGTEEEFGELVEECKKRGIRIMLDGVFNHTGDDSKYFNKYGRYNSIGAYQSKNSEYYAWYNFIEYPNKYEAWWGIDNVPAVNESCPSYIDFITGEQGVLRHWLRYDIGGYRLDVADELPDEFIVKIRNAVKSANPDAVVLGEVWEDASNKIAYSKRRKYFQGKELDSVMNYPLKDAIIQFVTSGDTTVFRQTVAMLRDNYPKLVLDLLMNILGTHDTARILTALGGIRAYNKDEMSRTKMDAETRKLAVKRLKAATVLLFTVFGVPCIYYGDEIGMEGYSDPFCRMPFAWDNMDTDILTHYRKLTKIRSTLHVFSDSEYKELYADTNCIVFERRKGKETLVVYMNLGHKKYLIKYKGKLYNLLQDGAYADKITIMPQSYAVLSNRPVNFEQNA</sequence>
<dbReference type="AlphaFoldDB" id="A0A9D1VZW0"/>
<dbReference type="CDD" id="cd11338">
    <property type="entry name" value="AmyAc_CMD"/>
    <property type="match status" value="1"/>
</dbReference>
<dbReference type="SUPFAM" id="SSF51445">
    <property type="entry name" value="(Trans)glycosidases"/>
    <property type="match status" value="1"/>
</dbReference>
<dbReference type="EMBL" id="DXEW01000005">
    <property type="protein sequence ID" value="HIX49953.1"/>
    <property type="molecule type" value="Genomic_DNA"/>
</dbReference>
<evidence type="ECO:0000259" key="3">
    <source>
        <dbReference type="SMART" id="SM00642"/>
    </source>
</evidence>
<dbReference type="SUPFAM" id="SSF51011">
    <property type="entry name" value="Glycosyl hydrolase domain"/>
    <property type="match status" value="1"/>
</dbReference>
<comment type="caution">
    <text evidence="4">The sequence shown here is derived from an EMBL/GenBank/DDBJ whole genome shotgun (WGS) entry which is preliminary data.</text>
</comment>
<evidence type="ECO:0000313" key="5">
    <source>
        <dbReference type="Proteomes" id="UP000886847"/>
    </source>
</evidence>
<reference evidence="4" key="1">
    <citation type="journal article" date="2021" name="PeerJ">
        <title>Extensive microbial diversity within the chicken gut microbiome revealed by metagenomics and culture.</title>
        <authorList>
            <person name="Gilroy R."/>
            <person name="Ravi A."/>
            <person name="Getino M."/>
            <person name="Pursley I."/>
            <person name="Horton D.L."/>
            <person name="Alikhan N.F."/>
            <person name="Baker D."/>
            <person name="Gharbi K."/>
            <person name="Hall N."/>
            <person name="Watson M."/>
            <person name="Adriaenssens E.M."/>
            <person name="Foster-Nyarko E."/>
            <person name="Jarju S."/>
            <person name="Secka A."/>
            <person name="Antonio M."/>
            <person name="Oren A."/>
            <person name="Chaudhuri R.R."/>
            <person name="La Ragione R."/>
            <person name="Hildebrand F."/>
            <person name="Pallen M.J."/>
        </authorList>
    </citation>
    <scope>NUCLEOTIDE SEQUENCE</scope>
    <source>
        <strain evidence="4">2189</strain>
    </source>
</reference>
<reference evidence="4" key="2">
    <citation type="submission" date="2021-04" db="EMBL/GenBank/DDBJ databases">
        <authorList>
            <person name="Gilroy R."/>
        </authorList>
    </citation>
    <scope>NUCLEOTIDE SEQUENCE</scope>
    <source>
        <strain evidence="4">2189</strain>
    </source>
</reference>
<name>A0A9D1VZW0_9FIRM</name>
<accession>A0A9D1VZW0</accession>
<dbReference type="Gene3D" id="3.20.20.80">
    <property type="entry name" value="Glycosidases"/>
    <property type="match status" value="1"/>
</dbReference>